<gene>
    <name evidence="1" type="ORF">OFUS_LOCUS10536</name>
</gene>
<reference evidence="1" key="1">
    <citation type="submission" date="2022-03" db="EMBL/GenBank/DDBJ databases">
        <authorList>
            <person name="Martin C."/>
        </authorList>
    </citation>
    <scope>NUCLEOTIDE SEQUENCE</scope>
</reference>
<evidence type="ECO:0000313" key="2">
    <source>
        <dbReference type="Proteomes" id="UP000749559"/>
    </source>
</evidence>
<evidence type="ECO:0000313" key="1">
    <source>
        <dbReference type="EMBL" id="CAH1784318.1"/>
    </source>
</evidence>
<organism evidence="1 2">
    <name type="scientific">Owenia fusiformis</name>
    <name type="common">Polychaete worm</name>
    <dbReference type="NCBI Taxonomy" id="6347"/>
    <lineage>
        <taxon>Eukaryota</taxon>
        <taxon>Metazoa</taxon>
        <taxon>Spiralia</taxon>
        <taxon>Lophotrochozoa</taxon>
        <taxon>Annelida</taxon>
        <taxon>Polychaeta</taxon>
        <taxon>Sedentaria</taxon>
        <taxon>Canalipalpata</taxon>
        <taxon>Sabellida</taxon>
        <taxon>Oweniida</taxon>
        <taxon>Oweniidae</taxon>
        <taxon>Owenia</taxon>
    </lineage>
</organism>
<protein>
    <submittedName>
        <fullName evidence="1">Uncharacterized protein</fullName>
    </submittedName>
</protein>
<dbReference type="AlphaFoldDB" id="A0A8J1XER2"/>
<keyword evidence="2" id="KW-1185">Reference proteome</keyword>
<sequence length="415" mass="46502">MRCFTKYCKWNSTTGDYIFRLGTASERVDVYALMHTEQCNAIPPPIPTPAKYVTSCHMTGYFSAPSHHLTDILCRSRSNTFIEDGGNEVRSHRCYSNQEGTGWLMHADHNNTCFSRVQNNKMFILPYPGTPNCRGNQMYVIKRLKQHCQKSTCSPLGTASVARDLRQCMLFACDAGANVINYRSANAGVALRCEMRSCRLSPNGEPDLVLSGGYRGFEVYALHLTTLTPTTSTPTQPSTTTMSTTTTQVITTTTNTATSTVQVVNESTATPSNKTNRYDARLAKYQQENTSLRTATIVLGTLLSLCFVAALIACIMLTIRKIASKPKTTSQCVDRDHAKEYVNQSMDHDYVNEAHCVRDDEDDYQDPIQRERNIYVVDDHDYELIGVPRPSLPLKPNFKTVFDNLKSSEQRTSQL</sequence>
<proteinExistence type="predicted"/>
<accession>A0A8J1XER2</accession>
<comment type="caution">
    <text evidence="1">The sequence shown here is derived from an EMBL/GenBank/DDBJ whole genome shotgun (WGS) entry which is preliminary data.</text>
</comment>
<name>A0A8J1XER2_OWEFU</name>
<dbReference type="Proteomes" id="UP000749559">
    <property type="component" value="Unassembled WGS sequence"/>
</dbReference>
<dbReference type="EMBL" id="CAIIXF020000005">
    <property type="protein sequence ID" value="CAH1784318.1"/>
    <property type="molecule type" value="Genomic_DNA"/>
</dbReference>